<reference evidence="3" key="1">
    <citation type="submission" date="2015-09" db="EMBL/GenBank/DDBJ databases">
        <authorList>
            <person name="Rodrigo-Torres Lidia"/>
            <person name="Arahal R.David."/>
        </authorList>
    </citation>
    <scope>NUCLEOTIDE SEQUENCE [LARGE SCALE GENOMIC DNA]</scope>
    <source>
        <strain evidence="3">CECT 5114</strain>
    </source>
</reference>
<proteinExistence type="predicted"/>
<keyword evidence="1" id="KW-0812">Transmembrane</keyword>
<evidence type="ECO:0000313" key="2">
    <source>
        <dbReference type="EMBL" id="CUK24858.1"/>
    </source>
</evidence>
<keyword evidence="3" id="KW-1185">Reference proteome</keyword>
<evidence type="ECO:0000256" key="1">
    <source>
        <dbReference type="SAM" id="Phobius"/>
    </source>
</evidence>
<gene>
    <name evidence="2" type="ORF">TA5114_00645</name>
</gene>
<evidence type="ECO:0000313" key="3">
    <source>
        <dbReference type="Proteomes" id="UP000051184"/>
    </source>
</evidence>
<dbReference type="Proteomes" id="UP000051184">
    <property type="component" value="Unassembled WGS sequence"/>
</dbReference>
<dbReference type="AlphaFoldDB" id="A0A0P1IML3"/>
<accession>A0A0P1IML3</accession>
<feature type="transmembrane region" description="Helical" evidence="1">
    <location>
        <begin position="115"/>
        <end position="135"/>
    </location>
</feature>
<name>A0A0P1IML3_9RHOB</name>
<keyword evidence="1" id="KW-1133">Transmembrane helix</keyword>
<keyword evidence="1" id="KW-0472">Membrane</keyword>
<organism evidence="2 3">
    <name type="scientific">Cognatishimia activa</name>
    <dbReference type="NCBI Taxonomy" id="1715691"/>
    <lineage>
        <taxon>Bacteria</taxon>
        <taxon>Pseudomonadati</taxon>
        <taxon>Pseudomonadota</taxon>
        <taxon>Alphaproteobacteria</taxon>
        <taxon>Rhodobacterales</taxon>
        <taxon>Paracoccaceae</taxon>
        <taxon>Cognatishimia</taxon>
    </lineage>
</organism>
<protein>
    <submittedName>
        <fullName evidence="2">Uncharacterized protein</fullName>
    </submittedName>
</protein>
<dbReference type="EMBL" id="CYUE01000003">
    <property type="protein sequence ID" value="CUK24858.1"/>
    <property type="molecule type" value="Genomic_DNA"/>
</dbReference>
<sequence length="144" mass="16235">MWTIAALLVCAGVIWAIRSGDGANFARAGSLLVIIASIDYLERPAKLKARFEDYVDKSINFSIHLPSSYRDAEPRDIVRLQNIGERLGDAVNRFGLHIANIDFDKTETYYRRSSLVMAWLGTLIWGFGDLLPFGVHYSEQLNLN</sequence>